<reference evidence="17" key="1">
    <citation type="submission" date="2016-10" db="EMBL/GenBank/DDBJ databases">
        <authorList>
            <person name="Varghese N."/>
            <person name="Submissions S."/>
        </authorList>
    </citation>
    <scope>NUCLEOTIDE SEQUENCE [LARGE SCALE GENOMIC DNA]</scope>
    <source>
        <strain evidence="17">CECT 8338</strain>
    </source>
</reference>
<feature type="domain" description="NADH:quinone oxidoreductase/Mrp antiporter transmembrane" evidence="11">
    <location>
        <begin position="126"/>
        <end position="405"/>
    </location>
</feature>
<dbReference type="PRINTS" id="PR01434">
    <property type="entry name" value="NADHDHGNASE5"/>
</dbReference>
<evidence type="ECO:0000259" key="12">
    <source>
        <dbReference type="Pfam" id="PF00662"/>
    </source>
</evidence>
<keyword evidence="5 9" id="KW-0812">Transmembrane</keyword>
<dbReference type="Pfam" id="PF20501">
    <property type="entry name" value="MbhE"/>
    <property type="match status" value="1"/>
</dbReference>
<dbReference type="Pfam" id="PF13244">
    <property type="entry name" value="MbhD"/>
    <property type="match status" value="1"/>
</dbReference>
<evidence type="ECO:0000256" key="4">
    <source>
        <dbReference type="ARBA" id="ARBA00022475"/>
    </source>
</evidence>
<sequence>MLVLLIVLLPLLAVFLPVMAEAWGRNSCAWATALAPALALVLLLSQASAVLSGEVLLAHWAWLELLGLHISFRLDGLGFLFALLILGIGLLVILYARFYLSPRDPMGRFFAYLLLFMAAMLGVVLAENLLLLIFFWELTSLSSFLLIGYWSHSSEARKGARMALTVTGGGGLALLAGVLLLGHIVGSYQLTDVLAAGEQIRAHALYPLTLVLVLLGVFSKSAQFPLHFWLPHAMAAPSPISAYLHSATMVKAGVFLLARFYPALADTQWWFVLVSTVGLLTLLIGAITALYKHDLKGLLAYSTISHLGLITLLFGLDTRLAVAAALFHLINHAIFKASLFMLAGIISHETGTRDIRRLNGLWHFMPHTAVLTMLAAAAMAGLPLLNGFLSKEMLFVEVLAQQQWGSFSALLPVLVLLGAAFSVAYSIRLVHAVFFDGQAVNVPRFPPHEPPAGMHLPVQLLVLLCVLVGVFPAFLITALLHSAVTATLGHAIELPTLAIWHGFNQPLLFSVLAVVGGGLIYLLRKPQFRALGRIPNWDAKQVFEALVQRSVWLAARLLLRLESGSLQRYMAWLLLVAILGAGYWLLAMPQWRGPLALGAVDGATLLGALILCVASLATVRWHHQRLVALIMLSVVGLLVALAFARFSAPDLALTQLSVEMVTVLLLMLALFFLPRYTPQESSNLRRWRDLVLAGLAGLLVSVLAFALLTRPEDSIAGFYIANSLTGGGGTNVVNVILVDFRGFDTLGEISVLAIAGVGIYAMIDGLRLHVPTTDALGRPWAHQAHPLMLVNLSRVMLPLALMISAYIFLRGHNLPGGGFIAGLITAIALILQYVSSGEEWTRARWRVNYHALAASGVLIAGITGVASWLLGYPFLTSTFTHVHVPLVGDLELASAMLFDLGVYLTVVGATLLILANLGKLSKVRDDGEGA</sequence>
<feature type="transmembrane region" description="Helical" evidence="10">
    <location>
        <begin position="162"/>
        <end position="185"/>
    </location>
</feature>
<dbReference type="InterPro" id="IPR001516">
    <property type="entry name" value="Proton_antipo_N"/>
</dbReference>
<feature type="transmembrane region" description="Helical" evidence="10">
    <location>
        <begin position="847"/>
        <end position="872"/>
    </location>
</feature>
<evidence type="ECO:0000259" key="11">
    <source>
        <dbReference type="Pfam" id="PF00361"/>
    </source>
</evidence>
<feature type="transmembrane region" description="Helical" evidence="10">
    <location>
        <begin position="78"/>
        <end position="97"/>
    </location>
</feature>
<dbReference type="Proteomes" id="UP000243924">
    <property type="component" value="Chromosome I"/>
</dbReference>
<keyword evidence="3" id="KW-0050">Antiport</keyword>
<name>A0A1H2G023_9GAMM</name>
<feature type="transmembrane region" description="Helical" evidence="10">
    <location>
        <begin position="814"/>
        <end position="835"/>
    </location>
</feature>
<protein>
    <submittedName>
        <fullName evidence="16">Multisubunit potassium/proton antiporter, PhaA subunit /multisubunit potassium/proton antiporter, PhaB subunit</fullName>
    </submittedName>
</protein>
<evidence type="ECO:0000256" key="7">
    <source>
        <dbReference type="ARBA" id="ARBA00023065"/>
    </source>
</evidence>
<dbReference type="GO" id="GO:0015297">
    <property type="term" value="F:antiporter activity"/>
    <property type="evidence" value="ECO:0007669"/>
    <property type="project" value="UniProtKB-KW"/>
</dbReference>
<dbReference type="InterPro" id="IPR050616">
    <property type="entry name" value="CPA3_Na-H_Antiporter_A"/>
</dbReference>
<feature type="transmembrane region" description="Helical" evidence="10">
    <location>
        <begin position="595"/>
        <end position="619"/>
    </location>
</feature>
<feature type="transmembrane region" description="Helical" evidence="10">
    <location>
        <begin position="268"/>
        <end position="291"/>
    </location>
</feature>
<dbReference type="EMBL" id="LT629787">
    <property type="protein sequence ID" value="SDU12840.1"/>
    <property type="molecule type" value="Genomic_DNA"/>
</dbReference>
<feature type="transmembrane region" description="Helical" evidence="10">
    <location>
        <begin position="298"/>
        <end position="316"/>
    </location>
</feature>
<keyword evidence="17" id="KW-1185">Reference proteome</keyword>
<feature type="transmembrane region" description="Helical" evidence="10">
    <location>
        <begin position="368"/>
        <end position="389"/>
    </location>
</feature>
<dbReference type="Pfam" id="PF00361">
    <property type="entry name" value="Proton_antipo_M"/>
    <property type="match status" value="1"/>
</dbReference>
<accession>A0A1H2G023</accession>
<feature type="transmembrane region" description="Helical" evidence="10">
    <location>
        <begin position="690"/>
        <end position="708"/>
    </location>
</feature>
<keyword evidence="8 10" id="KW-0472">Membrane</keyword>
<feature type="transmembrane region" description="Helical" evidence="10">
    <location>
        <begin position="749"/>
        <end position="766"/>
    </location>
</feature>
<evidence type="ECO:0000256" key="1">
    <source>
        <dbReference type="ARBA" id="ARBA00004651"/>
    </source>
</evidence>
<keyword evidence="6 10" id="KW-1133">Transmembrane helix</keyword>
<evidence type="ECO:0000259" key="13">
    <source>
        <dbReference type="Pfam" id="PF04039"/>
    </source>
</evidence>
<feature type="transmembrane region" description="Helical" evidence="10">
    <location>
        <begin position="456"/>
        <end position="483"/>
    </location>
</feature>
<evidence type="ECO:0000256" key="10">
    <source>
        <dbReference type="SAM" id="Phobius"/>
    </source>
</evidence>
<feature type="transmembrane region" description="Helical" evidence="10">
    <location>
        <begin position="660"/>
        <end position="678"/>
    </location>
</feature>
<evidence type="ECO:0000313" key="17">
    <source>
        <dbReference type="Proteomes" id="UP000243924"/>
    </source>
</evidence>
<dbReference type="Pfam" id="PF00662">
    <property type="entry name" value="Proton_antipo_N"/>
    <property type="match status" value="1"/>
</dbReference>
<dbReference type="InterPro" id="IPR007182">
    <property type="entry name" value="MnhB"/>
</dbReference>
<evidence type="ECO:0000256" key="8">
    <source>
        <dbReference type="ARBA" id="ARBA00023136"/>
    </source>
</evidence>
<dbReference type="PANTHER" id="PTHR43373">
    <property type="entry name" value="NA(+)/H(+) ANTIPORTER SUBUNIT"/>
    <property type="match status" value="1"/>
</dbReference>
<evidence type="ECO:0000256" key="5">
    <source>
        <dbReference type="ARBA" id="ARBA00022692"/>
    </source>
</evidence>
<feature type="domain" description="MrpA C-terminal/MbhD" evidence="14">
    <location>
        <begin position="610"/>
        <end position="675"/>
    </location>
</feature>
<dbReference type="InterPro" id="IPR046806">
    <property type="entry name" value="MrpA_C/MbhE"/>
</dbReference>
<feature type="transmembrane region" description="Helical" evidence="10">
    <location>
        <begin position="205"/>
        <end position="230"/>
    </location>
</feature>
<organism evidence="16 17">
    <name type="scientific">Halopseudomonas salegens</name>
    <dbReference type="NCBI Taxonomy" id="1434072"/>
    <lineage>
        <taxon>Bacteria</taxon>
        <taxon>Pseudomonadati</taxon>
        <taxon>Pseudomonadota</taxon>
        <taxon>Gammaproteobacteria</taxon>
        <taxon>Pseudomonadales</taxon>
        <taxon>Pseudomonadaceae</taxon>
        <taxon>Halopseudomonas</taxon>
    </lineage>
</organism>
<evidence type="ECO:0000256" key="3">
    <source>
        <dbReference type="ARBA" id="ARBA00022449"/>
    </source>
</evidence>
<evidence type="ECO:0000259" key="15">
    <source>
        <dbReference type="Pfam" id="PF20501"/>
    </source>
</evidence>
<dbReference type="RefSeq" id="WP_092386366.1">
    <property type="nucleotide sequence ID" value="NZ_LT629787.1"/>
</dbReference>
<feature type="transmembrane region" description="Helical" evidence="10">
    <location>
        <begin position="569"/>
        <end position="589"/>
    </location>
</feature>
<evidence type="ECO:0000256" key="2">
    <source>
        <dbReference type="ARBA" id="ARBA00022448"/>
    </source>
</evidence>
<feature type="transmembrane region" description="Helical" evidence="10">
    <location>
        <begin position="322"/>
        <end position="347"/>
    </location>
</feature>
<evidence type="ECO:0000313" key="16">
    <source>
        <dbReference type="EMBL" id="SDU12840.1"/>
    </source>
</evidence>
<feature type="domain" description="NADH-Ubiquinone oxidoreductase (complex I) chain 5 N-terminal" evidence="12">
    <location>
        <begin position="65"/>
        <end position="110"/>
    </location>
</feature>
<proteinExistence type="predicted"/>
<evidence type="ECO:0000256" key="9">
    <source>
        <dbReference type="RuleBase" id="RU000320"/>
    </source>
</evidence>
<evidence type="ECO:0000256" key="6">
    <source>
        <dbReference type="ARBA" id="ARBA00022989"/>
    </source>
</evidence>
<dbReference type="NCBIfam" id="NF009288">
    <property type="entry name" value="PRK12648.1"/>
    <property type="match status" value="1"/>
</dbReference>
<gene>
    <name evidence="16" type="ORF">SAMN05216210_1927</name>
</gene>
<feature type="transmembrane region" description="Helical" evidence="10">
    <location>
        <begin position="503"/>
        <end position="523"/>
    </location>
</feature>
<feature type="transmembrane region" description="Helical" evidence="10">
    <location>
        <begin position="787"/>
        <end position="808"/>
    </location>
</feature>
<feature type="transmembrane region" description="Helical" evidence="10">
    <location>
        <begin position="409"/>
        <end position="435"/>
    </location>
</feature>
<keyword evidence="4" id="KW-1003">Cell membrane</keyword>
<dbReference type="GO" id="GO:0006811">
    <property type="term" value="P:monoatomic ion transport"/>
    <property type="evidence" value="ECO:0007669"/>
    <property type="project" value="UniProtKB-KW"/>
</dbReference>
<feature type="domain" description="Na+/H+ antiporter MnhB subunit-related protein" evidence="13">
    <location>
        <begin position="790"/>
        <end position="911"/>
    </location>
</feature>
<dbReference type="PANTHER" id="PTHR43373:SF1">
    <property type="entry name" value="NA(+)_H(+) ANTIPORTER SUBUNIT A"/>
    <property type="match status" value="1"/>
</dbReference>
<feature type="transmembrane region" description="Helical" evidence="10">
    <location>
        <begin position="892"/>
        <end position="914"/>
    </location>
</feature>
<keyword evidence="7" id="KW-0406">Ion transport</keyword>
<dbReference type="OrthoDB" id="9811798at2"/>
<feature type="transmembrane region" description="Helical" evidence="10">
    <location>
        <begin position="132"/>
        <end position="150"/>
    </location>
</feature>
<feature type="transmembrane region" description="Helical" evidence="10">
    <location>
        <begin position="626"/>
        <end position="648"/>
    </location>
</feature>
<dbReference type="InterPro" id="IPR025383">
    <property type="entry name" value="MrpA_C/MbhD"/>
</dbReference>
<dbReference type="InterPro" id="IPR001750">
    <property type="entry name" value="ND/Mrp_TM"/>
</dbReference>
<dbReference type="STRING" id="1434072.SAMN05216210_1927"/>
<evidence type="ECO:0000259" key="14">
    <source>
        <dbReference type="Pfam" id="PF13244"/>
    </source>
</evidence>
<comment type="subcellular location">
    <subcellularLocation>
        <location evidence="1">Cell membrane</location>
        <topology evidence="1">Multi-pass membrane protein</topology>
    </subcellularLocation>
    <subcellularLocation>
        <location evidence="9">Membrane</location>
        <topology evidence="9">Multi-pass membrane protein</topology>
    </subcellularLocation>
</comment>
<feature type="domain" description="MrpA C-terminal/MbhE" evidence="15">
    <location>
        <begin position="684"/>
        <end position="779"/>
    </location>
</feature>
<keyword evidence="2" id="KW-0813">Transport</keyword>
<dbReference type="AlphaFoldDB" id="A0A1H2G023"/>
<dbReference type="Pfam" id="PF04039">
    <property type="entry name" value="MnhB"/>
    <property type="match status" value="1"/>
</dbReference>
<dbReference type="GO" id="GO:0005886">
    <property type="term" value="C:plasma membrane"/>
    <property type="evidence" value="ECO:0007669"/>
    <property type="project" value="UniProtKB-SubCell"/>
</dbReference>
<feature type="transmembrane region" description="Helical" evidence="10">
    <location>
        <begin position="109"/>
        <end position="126"/>
    </location>
</feature>